<protein>
    <submittedName>
        <fullName evidence="2">Uncharacterized protein</fullName>
    </submittedName>
</protein>
<dbReference type="EMBL" id="JAHLUH010000019">
    <property type="protein sequence ID" value="KAG7724130.1"/>
    <property type="molecule type" value="Genomic_DNA"/>
</dbReference>
<dbReference type="AlphaFoldDB" id="A0AAN6D136"/>
<gene>
    <name evidence="2" type="ORF">KL933_005092</name>
</gene>
<accession>A0AAN6D136</accession>
<organism evidence="2 3">
    <name type="scientific">Ogataea haglerorum</name>
    <dbReference type="NCBI Taxonomy" id="1937702"/>
    <lineage>
        <taxon>Eukaryota</taxon>
        <taxon>Fungi</taxon>
        <taxon>Dikarya</taxon>
        <taxon>Ascomycota</taxon>
        <taxon>Saccharomycotina</taxon>
        <taxon>Pichiomycetes</taxon>
        <taxon>Pichiales</taxon>
        <taxon>Pichiaceae</taxon>
        <taxon>Ogataea</taxon>
    </lineage>
</organism>
<comment type="caution">
    <text evidence="2">The sequence shown here is derived from an EMBL/GenBank/DDBJ whole genome shotgun (WGS) entry which is preliminary data.</text>
</comment>
<sequence length="136" mass="14592">MAGDGKQAGDAAFPLCRRRLPSKACYGQPELILCRSVAAVDVAEENYIAGASGWSSGSREIRSAALVPPQTDSQSPLLRGEFVSRATPTSFLSHRGSVAHAQSPDRTRAEPDSDFCYSHNQPQKFAISVSSLHDDD</sequence>
<feature type="region of interest" description="Disordered" evidence="1">
    <location>
        <begin position="93"/>
        <end position="119"/>
    </location>
</feature>
<evidence type="ECO:0000256" key="1">
    <source>
        <dbReference type="SAM" id="MobiDB-lite"/>
    </source>
</evidence>
<evidence type="ECO:0000313" key="3">
    <source>
        <dbReference type="Proteomes" id="UP000738402"/>
    </source>
</evidence>
<dbReference type="Proteomes" id="UP000738402">
    <property type="component" value="Unassembled WGS sequence"/>
</dbReference>
<proteinExistence type="predicted"/>
<evidence type="ECO:0000313" key="2">
    <source>
        <dbReference type="EMBL" id="KAG7724130.1"/>
    </source>
</evidence>
<reference evidence="2" key="1">
    <citation type="journal article" date="2021" name="G3 (Bethesda)">
        <title>Genomic diversity, chromosomal rearrangements, and interspecies hybridization in the ogataea polymorpha species complex.</title>
        <authorList>
            <person name="Hanson S.J."/>
            <person name="Cinneide E.O."/>
            <person name="Salzberg L.I."/>
            <person name="Wolfe K.H."/>
            <person name="McGowan J."/>
            <person name="Fitzpatrick D.A."/>
            <person name="Matlin K."/>
        </authorList>
    </citation>
    <scope>NUCLEOTIDE SEQUENCE</scope>
    <source>
        <strain evidence="2">83-405-1</strain>
    </source>
</reference>
<name>A0AAN6D136_9ASCO</name>